<organism evidence="1 2">
    <name type="scientific">Hibiscus sabdariffa</name>
    <name type="common">roselle</name>
    <dbReference type="NCBI Taxonomy" id="183260"/>
    <lineage>
        <taxon>Eukaryota</taxon>
        <taxon>Viridiplantae</taxon>
        <taxon>Streptophyta</taxon>
        <taxon>Embryophyta</taxon>
        <taxon>Tracheophyta</taxon>
        <taxon>Spermatophyta</taxon>
        <taxon>Magnoliopsida</taxon>
        <taxon>eudicotyledons</taxon>
        <taxon>Gunneridae</taxon>
        <taxon>Pentapetalae</taxon>
        <taxon>rosids</taxon>
        <taxon>malvids</taxon>
        <taxon>Malvales</taxon>
        <taxon>Malvaceae</taxon>
        <taxon>Malvoideae</taxon>
        <taxon>Hibiscus</taxon>
    </lineage>
</organism>
<name>A0ABR2QS37_9ROSI</name>
<gene>
    <name evidence="1" type="ORF">V6N11_061007</name>
</gene>
<evidence type="ECO:0000313" key="2">
    <source>
        <dbReference type="Proteomes" id="UP001396334"/>
    </source>
</evidence>
<reference evidence="1 2" key="1">
    <citation type="journal article" date="2024" name="G3 (Bethesda)">
        <title>Genome assembly of Hibiscus sabdariffa L. provides insights into metabolisms of medicinal natural products.</title>
        <authorList>
            <person name="Kim T."/>
        </authorList>
    </citation>
    <scope>NUCLEOTIDE SEQUENCE [LARGE SCALE GENOMIC DNA]</scope>
    <source>
        <strain evidence="1">TK-2024</strain>
        <tissue evidence="1">Old leaves</tissue>
    </source>
</reference>
<dbReference type="EMBL" id="JBBPBN010000034">
    <property type="protein sequence ID" value="KAK9003443.1"/>
    <property type="molecule type" value="Genomic_DNA"/>
</dbReference>
<dbReference type="Proteomes" id="UP001396334">
    <property type="component" value="Unassembled WGS sequence"/>
</dbReference>
<comment type="caution">
    <text evidence="1">The sequence shown here is derived from an EMBL/GenBank/DDBJ whole genome shotgun (WGS) entry which is preliminary data.</text>
</comment>
<sequence length="134" mass="14921">MDSSMCSSAPDPEMWIIQGTLAWRTSPVRTEDGPAAPRKRIEEASDSFMHAPLGSGDIAQLVELRSCNWVGEITGWVSNCPGGNDSILYLNRWLTFSKYDVNDPTAVDCASEAHKDMLEWFTKYVNTYHLGSCL</sequence>
<accession>A0ABR2QS37</accession>
<evidence type="ECO:0000313" key="1">
    <source>
        <dbReference type="EMBL" id="KAK9003443.1"/>
    </source>
</evidence>
<keyword evidence="2" id="KW-1185">Reference proteome</keyword>
<proteinExistence type="predicted"/>
<protein>
    <submittedName>
        <fullName evidence="1">Uncharacterized protein</fullName>
    </submittedName>
</protein>